<dbReference type="InterPro" id="IPR052048">
    <property type="entry name" value="ST_Response_Regulator"/>
</dbReference>
<dbReference type="PANTHER" id="PTHR43228">
    <property type="entry name" value="TWO-COMPONENT RESPONSE REGULATOR"/>
    <property type="match status" value="1"/>
</dbReference>
<evidence type="ECO:0000256" key="1">
    <source>
        <dbReference type="PROSITE-ProRule" id="PRU00169"/>
    </source>
</evidence>
<dbReference type="InterPro" id="IPR001789">
    <property type="entry name" value="Sig_transdc_resp-reg_receiver"/>
</dbReference>
<evidence type="ECO:0000313" key="4">
    <source>
        <dbReference type="Proteomes" id="UP000037600"/>
    </source>
</evidence>
<sequence length="134" mass="15060">MPRVLLVDDVESMREVAKKMLSELGFRKVDEARNAEIALKMLDKAYIEGQPYKLVITDWEMPGKSGLDLLKDIRINENISEADVFLLTSHGAQKNIVQAINAGVTGYLVKPINFITLQKKFGKYLAHIEKPAMA</sequence>
<dbReference type="SUPFAM" id="SSF52172">
    <property type="entry name" value="CheY-like"/>
    <property type="match status" value="1"/>
</dbReference>
<dbReference type="Gene3D" id="3.40.50.2300">
    <property type="match status" value="1"/>
</dbReference>
<feature type="domain" description="Response regulatory" evidence="2">
    <location>
        <begin position="3"/>
        <end position="125"/>
    </location>
</feature>
<feature type="modified residue" description="4-aspartylphosphate" evidence="1">
    <location>
        <position position="58"/>
    </location>
</feature>
<evidence type="ECO:0000259" key="2">
    <source>
        <dbReference type="PROSITE" id="PS50110"/>
    </source>
</evidence>
<proteinExistence type="predicted"/>
<protein>
    <recommendedName>
        <fullName evidence="2">Response regulatory domain-containing protein</fullName>
    </recommendedName>
</protein>
<keyword evidence="1" id="KW-0597">Phosphoprotein</keyword>
<dbReference type="GO" id="GO:0000160">
    <property type="term" value="P:phosphorelay signal transduction system"/>
    <property type="evidence" value="ECO:0007669"/>
    <property type="project" value="InterPro"/>
</dbReference>
<keyword evidence="4" id="KW-1185">Reference proteome</keyword>
<dbReference type="AlphaFoldDB" id="A0A0J8GTM4"/>
<dbReference type="PANTHER" id="PTHR43228:SF1">
    <property type="entry name" value="TWO-COMPONENT RESPONSE REGULATOR ARR22"/>
    <property type="match status" value="1"/>
</dbReference>
<dbReference type="EMBL" id="LAZL01000022">
    <property type="protein sequence ID" value="KMT64664.1"/>
    <property type="molecule type" value="Genomic_DNA"/>
</dbReference>
<organism evidence="3 4">
    <name type="scientific">Catenovulum maritimum</name>
    <dbReference type="NCBI Taxonomy" id="1513271"/>
    <lineage>
        <taxon>Bacteria</taxon>
        <taxon>Pseudomonadati</taxon>
        <taxon>Pseudomonadota</taxon>
        <taxon>Gammaproteobacteria</taxon>
        <taxon>Alteromonadales</taxon>
        <taxon>Alteromonadaceae</taxon>
        <taxon>Catenovulum</taxon>
    </lineage>
</organism>
<name>A0A0J8GTM4_9ALTE</name>
<dbReference type="Pfam" id="PF00072">
    <property type="entry name" value="Response_reg"/>
    <property type="match status" value="1"/>
</dbReference>
<accession>A0A0J8GTM4</accession>
<evidence type="ECO:0000313" key="3">
    <source>
        <dbReference type="EMBL" id="KMT64664.1"/>
    </source>
</evidence>
<dbReference type="STRING" id="1513271.XM47_13165"/>
<gene>
    <name evidence="3" type="ORF">XM47_13165</name>
</gene>
<reference evidence="3 4" key="1">
    <citation type="submission" date="2015-04" db="EMBL/GenBank/DDBJ databases">
        <title>Draft Genome Sequence of the Novel Agar-Digesting Marine Bacterium Q1.</title>
        <authorList>
            <person name="Li Y."/>
            <person name="Li D."/>
            <person name="Chen G."/>
            <person name="Du Z."/>
        </authorList>
    </citation>
    <scope>NUCLEOTIDE SEQUENCE [LARGE SCALE GENOMIC DNA]</scope>
    <source>
        <strain evidence="3 4">Q1</strain>
    </source>
</reference>
<dbReference type="InterPro" id="IPR011006">
    <property type="entry name" value="CheY-like_superfamily"/>
</dbReference>
<dbReference type="PROSITE" id="PS50110">
    <property type="entry name" value="RESPONSE_REGULATORY"/>
    <property type="match status" value="1"/>
</dbReference>
<dbReference type="SMART" id="SM00448">
    <property type="entry name" value="REC"/>
    <property type="match status" value="1"/>
</dbReference>
<dbReference type="Proteomes" id="UP000037600">
    <property type="component" value="Unassembled WGS sequence"/>
</dbReference>
<comment type="caution">
    <text evidence="3">The sequence shown here is derived from an EMBL/GenBank/DDBJ whole genome shotgun (WGS) entry which is preliminary data.</text>
</comment>